<name>A0A510KMM1_9FUSO</name>
<dbReference type="Proteomes" id="UP000321378">
    <property type="component" value="Chromosome"/>
</dbReference>
<gene>
    <name evidence="1" type="ORF">JMUB3935_1536</name>
</gene>
<dbReference type="RefSeq" id="WP_146996904.1">
    <property type="nucleotide sequence ID" value="NZ_AP019840.1"/>
</dbReference>
<dbReference type="AlphaFoldDB" id="A0A510KMM1"/>
<evidence type="ECO:0000313" key="1">
    <source>
        <dbReference type="EMBL" id="BBM52557.1"/>
    </source>
</evidence>
<proteinExistence type="predicted"/>
<dbReference type="EMBL" id="AP019840">
    <property type="protein sequence ID" value="BBM52557.1"/>
    <property type="molecule type" value="Genomic_DNA"/>
</dbReference>
<organism evidence="1 2">
    <name type="scientific">Leptotrichia trevisanii</name>
    <dbReference type="NCBI Taxonomy" id="109328"/>
    <lineage>
        <taxon>Bacteria</taxon>
        <taxon>Fusobacteriati</taxon>
        <taxon>Fusobacteriota</taxon>
        <taxon>Fusobacteriia</taxon>
        <taxon>Fusobacteriales</taxon>
        <taxon>Leptotrichiaceae</taxon>
        <taxon>Leptotrichia</taxon>
    </lineage>
</organism>
<accession>A0A510KMM1</accession>
<protein>
    <submittedName>
        <fullName evidence="1">Uncharacterized protein</fullName>
    </submittedName>
</protein>
<reference evidence="1 2" key="1">
    <citation type="submission" date="2019-07" db="EMBL/GenBank/DDBJ databases">
        <title>Complete Genome Sequence of Leptotrichia trevisanii Strain JMUB3935.</title>
        <authorList>
            <person name="Watanabe S."/>
            <person name="Cui L."/>
        </authorList>
    </citation>
    <scope>NUCLEOTIDE SEQUENCE [LARGE SCALE GENOMIC DNA]</scope>
    <source>
        <strain evidence="1 2">JMUB3935</strain>
    </source>
</reference>
<sequence>MEIDEAVKELETLKGSILIQLAGKAKLIFEKYSPIQSHRLDGRKRVLNLELKNGEKVTIKFRKVRNKNELVVAQYTIRI</sequence>
<evidence type="ECO:0000313" key="2">
    <source>
        <dbReference type="Proteomes" id="UP000321378"/>
    </source>
</evidence>